<dbReference type="PANTHER" id="PTHR10815">
    <property type="entry name" value="METHYLATED-DNA--PROTEIN-CYSTEINE METHYLTRANSFERASE"/>
    <property type="match status" value="1"/>
</dbReference>
<feature type="domain" description="Methylguanine DNA methyltransferase ribonuclease-like" evidence="11">
    <location>
        <begin position="11"/>
        <end position="77"/>
    </location>
</feature>
<dbReference type="HAMAP" id="MF_00772">
    <property type="entry name" value="OGT"/>
    <property type="match status" value="1"/>
</dbReference>
<gene>
    <name evidence="12" type="ORF">SAMN05421733_11022</name>
</gene>
<dbReference type="InterPro" id="IPR014048">
    <property type="entry name" value="MethylDNA_cys_MeTrfase_DNA-bd"/>
</dbReference>
<dbReference type="SUPFAM" id="SSF53155">
    <property type="entry name" value="Methylated DNA-protein cysteine methyltransferase domain"/>
    <property type="match status" value="1"/>
</dbReference>
<evidence type="ECO:0000256" key="5">
    <source>
        <dbReference type="ARBA" id="ARBA00022679"/>
    </source>
</evidence>
<dbReference type="GO" id="GO:0006307">
    <property type="term" value="P:DNA alkylation repair"/>
    <property type="evidence" value="ECO:0007669"/>
    <property type="project" value="UniProtKB-UniRule"/>
</dbReference>
<dbReference type="AlphaFoldDB" id="A0A1G6J6F1"/>
<accession>A0A1G6J6F1</accession>
<comment type="subcellular location">
    <subcellularLocation>
        <location evidence="9">Cytoplasm</location>
    </subcellularLocation>
</comment>
<dbReference type="InterPro" id="IPR008332">
    <property type="entry name" value="MethylG_MeTrfase_N"/>
</dbReference>
<evidence type="ECO:0000259" key="10">
    <source>
        <dbReference type="Pfam" id="PF01035"/>
    </source>
</evidence>
<evidence type="ECO:0000256" key="6">
    <source>
        <dbReference type="ARBA" id="ARBA00022763"/>
    </source>
</evidence>
<evidence type="ECO:0000313" key="13">
    <source>
        <dbReference type="Proteomes" id="UP000242501"/>
    </source>
</evidence>
<keyword evidence="4 9" id="KW-0489">Methyltransferase</keyword>
<dbReference type="GO" id="GO:0005737">
    <property type="term" value="C:cytoplasm"/>
    <property type="evidence" value="ECO:0007669"/>
    <property type="project" value="UniProtKB-SubCell"/>
</dbReference>
<keyword evidence="3 9" id="KW-0963">Cytoplasm</keyword>
<dbReference type="EMBL" id="FMYL01000010">
    <property type="protein sequence ID" value="SDC13905.1"/>
    <property type="molecule type" value="Genomic_DNA"/>
</dbReference>
<dbReference type="FunFam" id="1.10.10.10:FF:000214">
    <property type="entry name" value="Methylated-DNA--protein-cysteine methyltransferase"/>
    <property type="match status" value="1"/>
</dbReference>
<evidence type="ECO:0000256" key="3">
    <source>
        <dbReference type="ARBA" id="ARBA00022490"/>
    </source>
</evidence>
<feature type="active site" description="Nucleophile; methyl group acceptor" evidence="9">
    <location>
        <position position="134"/>
    </location>
</feature>
<comment type="catalytic activity">
    <reaction evidence="1 9">
        <text>a 4-O-methyl-thymidine in DNA + L-cysteinyl-[protein] = a thymidine in DNA + S-methyl-L-cysteinyl-[protein]</text>
        <dbReference type="Rhea" id="RHEA:53428"/>
        <dbReference type="Rhea" id="RHEA-COMP:10131"/>
        <dbReference type="Rhea" id="RHEA-COMP:10132"/>
        <dbReference type="Rhea" id="RHEA-COMP:13555"/>
        <dbReference type="Rhea" id="RHEA-COMP:13556"/>
        <dbReference type="ChEBI" id="CHEBI:29950"/>
        <dbReference type="ChEBI" id="CHEBI:82612"/>
        <dbReference type="ChEBI" id="CHEBI:137386"/>
        <dbReference type="ChEBI" id="CHEBI:137387"/>
        <dbReference type="EC" id="2.1.1.63"/>
    </reaction>
</comment>
<dbReference type="InterPro" id="IPR023546">
    <property type="entry name" value="MGMT"/>
</dbReference>
<proteinExistence type="inferred from homology"/>
<evidence type="ECO:0000256" key="1">
    <source>
        <dbReference type="ARBA" id="ARBA00001286"/>
    </source>
</evidence>
<dbReference type="STRING" id="1219383.SAMN05421733_11022"/>
<dbReference type="GO" id="GO:0003908">
    <property type="term" value="F:methylated-DNA-[protein]-cysteine S-methyltransferase activity"/>
    <property type="evidence" value="ECO:0007669"/>
    <property type="project" value="UniProtKB-UniRule"/>
</dbReference>
<evidence type="ECO:0000256" key="9">
    <source>
        <dbReference type="HAMAP-Rule" id="MF_00772"/>
    </source>
</evidence>
<dbReference type="EC" id="2.1.1.63" evidence="9"/>
<dbReference type="SUPFAM" id="SSF46767">
    <property type="entry name" value="Methylated DNA-protein cysteine methyltransferase, C-terminal domain"/>
    <property type="match status" value="1"/>
</dbReference>
<dbReference type="PANTHER" id="PTHR10815:SF5">
    <property type="entry name" value="METHYLATED-DNA--PROTEIN-CYSTEINE METHYLTRANSFERASE"/>
    <property type="match status" value="1"/>
</dbReference>
<comment type="similarity">
    <text evidence="2 9">Belongs to the MGMT family.</text>
</comment>
<protein>
    <recommendedName>
        <fullName evidence="9">Methylated-DNA--protein-cysteine methyltransferase</fullName>
        <ecNumber evidence="9">2.1.1.63</ecNumber>
    </recommendedName>
    <alternativeName>
        <fullName evidence="9">6-O-methylguanine-DNA methyltransferase</fullName>
        <shortName evidence="9">MGMT</shortName>
    </alternativeName>
    <alternativeName>
        <fullName evidence="9">O-6-methylguanine-DNA-alkyltransferase</fullName>
    </alternativeName>
</protein>
<comment type="function">
    <text evidence="9">Involved in the cellular defense against the biological effects of O6-methylguanine (O6-MeG) and O4-methylthymine (O4-MeT) in DNA. Repairs the methylated nucleobase in DNA by stoichiometrically transferring the methyl group to a cysteine residue in the enzyme. This is a suicide reaction: the enzyme is irreversibly inactivated.</text>
</comment>
<comment type="catalytic activity">
    <reaction evidence="8 9">
        <text>a 6-O-methyl-2'-deoxyguanosine in DNA + L-cysteinyl-[protein] = S-methyl-L-cysteinyl-[protein] + a 2'-deoxyguanosine in DNA</text>
        <dbReference type="Rhea" id="RHEA:24000"/>
        <dbReference type="Rhea" id="RHEA-COMP:10131"/>
        <dbReference type="Rhea" id="RHEA-COMP:10132"/>
        <dbReference type="Rhea" id="RHEA-COMP:11367"/>
        <dbReference type="Rhea" id="RHEA-COMP:11368"/>
        <dbReference type="ChEBI" id="CHEBI:29950"/>
        <dbReference type="ChEBI" id="CHEBI:82612"/>
        <dbReference type="ChEBI" id="CHEBI:85445"/>
        <dbReference type="ChEBI" id="CHEBI:85448"/>
        <dbReference type="EC" id="2.1.1.63"/>
    </reaction>
</comment>
<dbReference type="CDD" id="cd06445">
    <property type="entry name" value="ATase"/>
    <property type="match status" value="1"/>
</dbReference>
<dbReference type="InterPro" id="IPR036217">
    <property type="entry name" value="MethylDNA_cys_MeTrfase_DNAb"/>
</dbReference>
<comment type="miscellaneous">
    <text evidence="9">This enzyme catalyzes only one turnover and therefore is not strictly catalytic. According to one definition, an enzyme is a biocatalyst that acts repeatedly and over many reaction cycles.</text>
</comment>
<dbReference type="OrthoDB" id="9802228at2"/>
<dbReference type="PROSITE" id="PS00374">
    <property type="entry name" value="MGMT"/>
    <property type="match status" value="1"/>
</dbReference>
<evidence type="ECO:0000256" key="2">
    <source>
        <dbReference type="ARBA" id="ARBA00008711"/>
    </source>
</evidence>
<feature type="domain" description="Methylated-DNA-[protein]-cysteine S-methyltransferase DNA binding" evidence="10">
    <location>
        <begin position="83"/>
        <end position="163"/>
    </location>
</feature>
<dbReference type="Pfam" id="PF02870">
    <property type="entry name" value="Methyltransf_1N"/>
    <property type="match status" value="1"/>
</dbReference>
<evidence type="ECO:0000259" key="11">
    <source>
        <dbReference type="Pfam" id="PF02870"/>
    </source>
</evidence>
<evidence type="ECO:0000256" key="7">
    <source>
        <dbReference type="ARBA" id="ARBA00023204"/>
    </source>
</evidence>
<dbReference type="InterPro" id="IPR036388">
    <property type="entry name" value="WH-like_DNA-bd_sf"/>
</dbReference>
<dbReference type="Gene3D" id="1.10.10.10">
    <property type="entry name" value="Winged helix-like DNA-binding domain superfamily/Winged helix DNA-binding domain"/>
    <property type="match status" value="1"/>
</dbReference>
<dbReference type="RefSeq" id="WP_092749370.1">
    <property type="nucleotide sequence ID" value="NZ_FMYL01000010.1"/>
</dbReference>
<dbReference type="Proteomes" id="UP000242501">
    <property type="component" value="Unassembled WGS sequence"/>
</dbReference>
<evidence type="ECO:0000256" key="4">
    <source>
        <dbReference type="ARBA" id="ARBA00022603"/>
    </source>
</evidence>
<keyword evidence="13" id="KW-1185">Reference proteome</keyword>
<name>A0A1G6J6F1_9GAMM</name>
<dbReference type="NCBIfam" id="TIGR00589">
    <property type="entry name" value="ogt"/>
    <property type="match status" value="1"/>
</dbReference>
<organism evidence="12 13">
    <name type="scientific">Acinetobacter boissieri</name>
    <dbReference type="NCBI Taxonomy" id="1219383"/>
    <lineage>
        <taxon>Bacteria</taxon>
        <taxon>Pseudomonadati</taxon>
        <taxon>Pseudomonadota</taxon>
        <taxon>Gammaproteobacteria</taxon>
        <taxon>Moraxellales</taxon>
        <taxon>Moraxellaceae</taxon>
        <taxon>Acinetobacter</taxon>
    </lineage>
</organism>
<evidence type="ECO:0000313" key="12">
    <source>
        <dbReference type="EMBL" id="SDC13905.1"/>
    </source>
</evidence>
<dbReference type="GO" id="GO:0032259">
    <property type="term" value="P:methylation"/>
    <property type="evidence" value="ECO:0007669"/>
    <property type="project" value="UniProtKB-KW"/>
</dbReference>
<keyword evidence="7 9" id="KW-0234">DNA repair</keyword>
<sequence>MQVPELFEMKVSSPVGNLRLIADDEALVAICWYDDCKTPYALHVYNHSDQHNILVQAKDELAQYFNHERQSFDVPTKFLFGTDFQKQVWRALCGIALGQTTSYGALATDIDRPKAVRAVATAIAHNPLSIIVPCHRVVGKQGDLRGFAGGLKNKQYLLDLEQV</sequence>
<dbReference type="Gene3D" id="3.30.160.70">
    <property type="entry name" value="Methylated DNA-protein cysteine methyltransferase domain"/>
    <property type="match status" value="1"/>
</dbReference>
<keyword evidence="5 9" id="KW-0808">Transferase</keyword>
<dbReference type="InterPro" id="IPR001497">
    <property type="entry name" value="MethylDNA_cys_MeTrfase_AS"/>
</dbReference>
<keyword evidence="6 9" id="KW-0227">DNA damage</keyword>
<evidence type="ECO:0000256" key="8">
    <source>
        <dbReference type="ARBA" id="ARBA00049348"/>
    </source>
</evidence>
<reference evidence="13" key="1">
    <citation type="submission" date="2016-09" db="EMBL/GenBank/DDBJ databases">
        <authorList>
            <person name="Varghese N."/>
            <person name="Submissions S."/>
        </authorList>
    </citation>
    <scope>NUCLEOTIDE SEQUENCE [LARGE SCALE GENOMIC DNA]</scope>
    <source>
        <strain evidence="13">ANC 4422</strain>
    </source>
</reference>
<dbReference type="InterPro" id="IPR036631">
    <property type="entry name" value="MGMT_N_sf"/>
</dbReference>
<dbReference type="Pfam" id="PF01035">
    <property type="entry name" value="DNA_binding_1"/>
    <property type="match status" value="1"/>
</dbReference>